<organism evidence="8 9">
    <name type="scientific">Seiridium unicorne</name>
    <dbReference type="NCBI Taxonomy" id="138068"/>
    <lineage>
        <taxon>Eukaryota</taxon>
        <taxon>Fungi</taxon>
        <taxon>Dikarya</taxon>
        <taxon>Ascomycota</taxon>
        <taxon>Pezizomycotina</taxon>
        <taxon>Sordariomycetes</taxon>
        <taxon>Xylariomycetidae</taxon>
        <taxon>Amphisphaeriales</taxon>
        <taxon>Sporocadaceae</taxon>
        <taxon>Seiridium</taxon>
    </lineage>
</organism>
<protein>
    <submittedName>
        <fullName evidence="8">FAD dependent oxidoreductase domain-containing protein</fullName>
    </submittedName>
</protein>
<comment type="caution">
    <text evidence="8">The sequence shown here is derived from an EMBL/GenBank/DDBJ whole genome shotgun (WGS) entry which is preliminary data.</text>
</comment>
<keyword evidence="5" id="KW-0560">Oxidoreductase</keyword>
<evidence type="ECO:0000256" key="4">
    <source>
        <dbReference type="ARBA" id="ARBA00022827"/>
    </source>
</evidence>
<dbReference type="SUPFAM" id="SSF54373">
    <property type="entry name" value="FAD-linked reductases, C-terminal domain"/>
    <property type="match status" value="1"/>
</dbReference>
<evidence type="ECO:0000256" key="6">
    <source>
        <dbReference type="SAM" id="MobiDB-lite"/>
    </source>
</evidence>
<reference evidence="8 9" key="1">
    <citation type="journal article" date="2024" name="J. Plant Pathol.">
        <title>Sequence and assembly of the genome of Seiridium unicorne, isolate CBS 538.82, causal agent of cypress canker disease.</title>
        <authorList>
            <person name="Scali E."/>
            <person name="Rocca G.D."/>
            <person name="Danti R."/>
            <person name="Garbelotto M."/>
            <person name="Barberini S."/>
            <person name="Baroncelli R."/>
            <person name="Emiliani G."/>
        </authorList>
    </citation>
    <scope>NUCLEOTIDE SEQUENCE [LARGE SCALE GENOMIC DNA]</scope>
    <source>
        <strain evidence="8 9">BM-138-508</strain>
    </source>
</reference>
<sequence>MTTRKPASKDEHVLIVGAGVFGLSTALELKKRGYHRVTVLDRYLPPVLDGSSVDISRVIRTDYADPFYGKMAREAYEGWVGEYRNYYHHSGFVVLANQQGNSYIEKSKEVSEAVGSKLEEFEDGNEVHRIYPNIPANLGGLKAYHNPQGGWADAATSIQHMSFECTRRGVAFVTGSRGTVLSLKYTGKRVVGVNVAEGEPILAAQIILATGAWSNTLIPITDAMSASGQPVGFIQLTRKEAEELKDIPVIINLSTGVFCFPPTPQSNVLKIARHGYGWATQMEGGKDESGTSQTKMVSAPKRDGNNVDASYLPDDAEEALREGLRQLLPQFTNHSWMNRRLCWYSDTPQGDFIIDYHPKIEGLFLATGGAGHAFKFLPVLGHYIVECYESTASLEVRNKWRLTVGEGLDGITMAGDGSRGGPPLRVLDRIEQAKI</sequence>
<dbReference type="Proteomes" id="UP001408356">
    <property type="component" value="Unassembled WGS sequence"/>
</dbReference>
<evidence type="ECO:0000256" key="1">
    <source>
        <dbReference type="ARBA" id="ARBA00001974"/>
    </source>
</evidence>
<comment type="similarity">
    <text evidence="2">Belongs to the MSOX/MTOX family.</text>
</comment>
<dbReference type="PANTHER" id="PTHR10961">
    <property type="entry name" value="PEROXISOMAL SARCOSINE OXIDASE"/>
    <property type="match status" value="1"/>
</dbReference>
<keyword evidence="4" id="KW-0274">FAD</keyword>
<dbReference type="Gene3D" id="3.50.50.60">
    <property type="entry name" value="FAD/NAD(P)-binding domain"/>
    <property type="match status" value="1"/>
</dbReference>
<gene>
    <name evidence="8" type="ORF">SUNI508_12466</name>
</gene>
<dbReference type="InterPro" id="IPR045170">
    <property type="entry name" value="MTOX"/>
</dbReference>
<feature type="domain" description="FAD dependent oxidoreductase" evidence="7">
    <location>
        <begin position="13"/>
        <end position="386"/>
    </location>
</feature>
<dbReference type="PANTHER" id="PTHR10961:SF45">
    <property type="entry name" value="FAD DEPENDENT OXIDOREDUCTASE DOMAIN-CONTAINING PROTEIN-RELATED"/>
    <property type="match status" value="1"/>
</dbReference>
<feature type="region of interest" description="Disordered" evidence="6">
    <location>
        <begin position="283"/>
        <end position="304"/>
    </location>
</feature>
<evidence type="ECO:0000256" key="3">
    <source>
        <dbReference type="ARBA" id="ARBA00022630"/>
    </source>
</evidence>
<name>A0ABR2VIF3_9PEZI</name>
<accession>A0ABR2VIF3</accession>
<comment type="cofactor">
    <cofactor evidence="1">
        <name>FAD</name>
        <dbReference type="ChEBI" id="CHEBI:57692"/>
    </cofactor>
</comment>
<evidence type="ECO:0000256" key="5">
    <source>
        <dbReference type="ARBA" id="ARBA00023002"/>
    </source>
</evidence>
<keyword evidence="3" id="KW-0285">Flavoprotein</keyword>
<evidence type="ECO:0000313" key="9">
    <source>
        <dbReference type="Proteomes" id="UP001408356"/>
    </source>
</evidence>
<dbReference type="Gene3D" id="3.30.9.10">
    <property type="entry name" value="D-Amino Acid Oxidase, subunit A, domain 2"/>
    <property type="match status" value="1"/>
</dbReference>
<dbReference type="InterPro" id="IPR006076">
    <property type="entry name" value="FAD-dep_OxRdtase"/>
</dbReference>
<evidence type="ECO:0000256" key="2">
    <source>
        <dbReference type="ARBA" id="ARBA00010989"/>
    </source>
</evidence>
<dbReference type="EMBL" id="JARVKF010000003">
    <property type="protein sequence ID" value="KAK9426195.1"/>
    <property type="molecule type" value="Genomic_DNA"/>
</dbReference>
<dbReference type="InterPro" id="IPR036188">
    <property type="entry name" value="FAD/NAD-bd_sf"/>
</dbReference>
<evidence type="ECO:0000259" key="7">
    <source>
        <dbReference type="Pfam" id="PF01266"/>
    </source>
</evidence>
<keyword evidence="9" id="KW-1185">Reference proteome</keyword>
<proteinExistence type="inferred from homology"/>
<evidence type="ECO:0000313" key="8">
    <source>
        <dbReference type="EMBL" id="KAK9426195.1"/>
    </source>
</evidence>
<dbReference type="SUPFAM" id="SSF51905">
    <property type="entry name" value="FAD/NAD(P)-binding domain"/>
    <property type="match status" value="1"/>
</dbReference>
<dbReference type="Pfam" id="PF01266">
    <property type="entry name" value="DAO"/>
    <property type="match status" value="1"/>
</dbReference>